<keyword evidence="1" id="KW-0472">Membrane</keyword>
<keyword evidence="1" id="KW-1133">Transmembrane helix</keyword>
<feature type="transmembrane region" description="Helical" evidence="1">
    <location>
        <begin position="189"/>
        <end position="209"/>
    </location>
</feature>
<dbReference type="HOGENOM" id="CLU_046911_0_0_1"/>
<feature type="transmembrane region" description="Helical" evidence="1">
    <location>
        <begin position="275"/>
        <end position="299"/>
    </location>
</feature>
<feature type="transmembrane region" description="Helical" evidence="1">
    <location>
        <begin position="148"/>
        <end position="169"/>
    </location>
</feature>
<keyword evidence="1" id="KW-0812">Transmembrane</keyword>
<evidence type="ECO:0000256" key="1">
    <source>
        <dbReference type="SAM" id="Phobius"/>
    </source>
</evidence>
<dbReference type="EMBL" id="CH478326">
    <property type="protein sequence ID" value="EJY58104.1"/>
    <property type="molecule type" value="Genomic_DNA"/>
</dbReference>
<accession>A0A1S4G697</accession>
<reference evidence="2" key="2">
    <citation type="journal article" date="2007" name="Science">
        <title>Genome sequence of Aedes aegypti, a major arbovirus vector.</title>
        <authorList>
            <person name="Nene V."/>
            <person name="Wortman J.R."/>
            <person name="Lawson D."/>
            <person name="Haas B."/>
            <person name="Kodira C."/>
            <person name="Tu Z.J."/>
            <person name="Loftus B."/>
            <person name="Xi Z."/>
            <person name="Megy K."/>
            <person name="Grabherr M."/>
            <person name="Ren Q."/>
            <person name="Zdobnov E.M."/>
            <person name="Lobo N.F."/>
            <person name="Campbell K.S."/>
            <person name="Brown S.E."/>
            <person name="Bonaldo M.F."/>
            <person name="Zhu J."/>
            <person name="Sinkins S.P."/>
            <person name="Hogenkamp D.G."/>
            <person name="Amedeo P."/>
            <person name="Arensburger P."/>
            <person name="Atkinson P.W."/>
            <person name="Bidwell S."/>
            <person name="Biedler J."/>
            <person name="Birney E."/>
            <person name="Bruggner R.V."/>
            <person name="Costas J."/>
            <person name="Coy M.R."/>
            <person name="Crabtree J."/>
            <person name="Crawford M."/>
            <person name="Debruyn B."/>
            <person name="Decaprio D."/>
            <person name="Eiglmeier K."/>
            <person name="Eisenstadt E."/>
            <person name="El-Dorry H."/>
            <person name="Gelbart W.M."/>
            <person name="Gomes S.L."/>
            <person name="Hammond M."/>
            <person name="Hannick L.I."/>
            <person name="Hogan J.R."/>
            <person name="Holmes M.H."/>
            <person name="Jaffe D."/>
            <person name="Johnston J.S."/>
            <person name="Kennedy R.C."/>
            <person name="Koo H."/>
            <person name="Kravitz S."/>
            <person name="Kriventseva E.V."/>
            <person name="Kulp D."/>
            <person name="Labutti K."/>
            <person name="Lee E."/>
            <person name="Li S."/>
            <person name="Lovin D.D."/>
            <person name="Mao C."/>
            <person name="Mauceli E."/>
            <person name="Menck C.F."/>
            <person name="Miller J.R."/>
            <person name="Montgomery P."/>
            <person name="Mori A."/>
            <person name="Nascimento A.L."/>
            <person name="Naveira H.F."/>
            <person name="Nusbaum C."/>
            <person name="O'leary S."/>
            <person name="Orvis J."/>
            <person name="Pertea M."/>
            <person name="Quesneville H."/>
            <person name="Reidenbach K.R."/>
            <person name="Rogers Y.H."/>
            <person name="Roth C.W."/>
            <person name="Schneider J.R."/>
            <person name="Schatz M."/>
            <person name="Shumway M."/>
            <person name="Stanke M."/>
            <person name="Stinson E.O."/>
            <person name="Tubio J.M."/>
            <person name="Vanzee J.P."/>
            <person name="Verjovski-Almeida S."/>
            <person name="Werner D."/>
            <person name="White O."/>
            <person name="Wyder S."/>
            <person name="Zeng Q."/>
            <person name="Zhao Q."/>
            <person name="Zhao Y."/>
            <person name="Hill C.A."/>
            <person name="Raikhel A.S."/>
            <person name="Soares M.B."/>
            <person name="Knudson D.L."/>
            <person name="Lee N.H."/>
            <person name="Galagan J."/>
            <person name="Salzberg S.L."/>
            <person name="Paulsen I.T."/>
            <person name="Dimopoulos G."/>
            <person name="Collins F.H."/>
            <person name="Birren B."/>
            <person name="Fraser-Liggett C.M."/>
            <person name="Severson D.W."/>
        </authorList>
    </citation>
    <scope>NUCLEOTIDE SEQUENCE [LARGE SCALE GENOMIC DNA]</scope>
    <source>
        <strain evidence="2">Liverpool</strain>
    </source>
</reference>
<feature type="transmembrane region" description="Helical" evidence="1">
    <location>
        <begin position="305"/>
        <end position="325"/>
    </location>
</feature>
<dbReference type="Proteomes" id="UP000682892">
    <property type="component" value="Unassembled WGS sequence"/>
</dbReference>
<feature type="transmembrane region" description="Helical" evidence="1">
    <location>
        <begin position="82"/>
        <end position="102"/>
    </location>
</feature>
<gene>
    <name evidence="2" type="primary">GPROR96</name>
    <name evidence="2" type="ORF">AaeL_AAEL017427</name>
</gene>
<reference evidence="2" key="1">
    <citation type="submission" date="2005-10" db="EMBL/GenBank/DDBJ databases">
        <authorList>
            <person name="Loftus B.J."/>
            <person name="Nene V.M."/>
            <person name="Hannick L.I."/>
            <person name="Bidwell S."/>
            <person name="Haas B."/>
            <person name="Amedeo P."/>
            <person name="Orvis J."/>
            <person name="Wortman J.R."/>
            <person name="White O.R."/>
            <person name="Salzberg S."/>
            <person name="Shumway M."/>
            <person name="Koo H."/>
            <person name="Zhao Y."/>
            <person name="Holmes M."/>
            <person name="Miller J."/>
            <person name="Schatz M."/>
            <person name="Pop M."/>
            <person name="Pai G."/>
            <person name="Utterback T."/>
            <person name="Rogers Y.-H."/>
            <person name="Kravitz S."/>
            <person name="Fraser C.M."/>
        </authorList>
    </citation>
    <scope>NUCLEOTIDE SEQUENCE</scope>
    <source>
        <strain evidence="2">Liverpool</strain>
    </source>
</reference>
<name>A0A1S4G697_AEDAE</name>
<organism evidence="2 3">
    <name type="scientific">Aedes aegypti</name>
    <name type="common">Yellowfever mosquito</name>
    <name type="synonym">Culex aegypti</name>
    <dbReference type="NCBI Taxonomy" id="7159"/>
    <lineage>
        <taxon>Eukaryota</taxon>
        <taxon>Metazoa</taxon>
        <taxon>Ecdysozoa</taxon>
        <taxon>Arthropoda</taxon>
        <taxon>Hexapoda</taxon>
        <taxon>Insecta</taxon>
        <taxon>Pterygota</taxon>
        <taxon>Neoptera</taxon>
        <taxon>Endopterygota</taxon>
        <taxon>Diptera</taxon>
        <taxon>Nematocera</taxon>
        <taxon>Culicoidea</taxon>
        <taxon>Culicidae</taxon>
        <taxon>Culicinae</taxon>
        <taxon>Aedini</taxon>
        <taxon>Aedes</taxon>
        <taxon>Stegomyia</taxon>
    </lineage>
</organism>
<dbReference type="CTD" id="23687847"/>
<dbReference type="GeneID" id="23687847"/>
<protein>
    <submittedName>
        <fullName evidence="2">AAEL017427-PA</fullName>
    </submittedName>
</protein>
<dbReference type="KEGG" id="aag:23687847"/>
<reference evidence="2" key="3">
    <citation type="submission" date="2012-09" db="EMBL/GenBank/DDBJ databases">
        <authorList>
            <consortium name="VectorBase"/>
        </authorList>
    </citation>
    <scope>NUCLEOTIDE SEQUENCE</scope>
    <source>
        <strain evidence="2">Liverpool</strain>
    </source>
</reference>
<feature type="transmembrane region" description="Helical" evidence="1">
    <location>
        <begin position="57"/>
        <end position="76"/>
    </location>
</feature>
<dbReference type="AlphaFoldDB" id="A0A1S4G697"/>
<sequence>MVNLTDILVKSKRFWTDCKDTAIGYLDANHFRCLVLIEICGGIKFSNGNRWMRSCMLLYRLLGFYQFCMALFKAYFNIRYETATITLYTSCLIVIAFVVSFVRMYQIRHYSVAIEQCKAFIVDQSNSSGDPSFDQSVRKRSALVTRNSVLILFTYLCGNQLLIWIPNAARDRLFGIPEQFKEVGHELSFVMQQMFVGTLAVFWDCRIFYSTLVMDTLLMGLKSEFEIMLHAFETIPGRMMVNQGQNHITYFKGMLNRTLAQHIKLCRHTQMIQPFINNAFAVTYYFVIMIVTGTVYIVIRDGALISLIVVGLTAISYALECYWWCYMIDSLQEVAFKISEPVSRLIFELSHSSVNHSEYVQLRTSLMIIQINASRQREWFSCAGVFLISREVFRNLCRTIYSLITFMLEVR</sequence>
<proteinExistence type="predicted"/>
<evidence type="ECO:0000313" key="2">
    <source>
        <dbReference type="EMBL" id="EJY58104.1"/>
    </source>
</evidence>
<evidence type="ECO:0000313" key="3">
    <source>
        <dbReference type="Proteomes" id="UP000682892"/>
    </source>
</evidence>